<gene>
    <name evidence="2" type="ORF">KDK_59970</name>
</gene>
<dbReference type="RefSeq" id="WP_126554787.1">
    <property type="nucleotide sequence ID" value="NZ_BIFS01000002.1"/>
</dbReference>
<feature type="transmembrane region" description="Helical" evidence="1">
    <location>
        <begin position="74"/>
        <end position="96"/>
    </location>
</feature>
<accession>A0A402ASX2</accession>
<keyword evidence="1" id="KW-1133">Transmembrane helix</keyword>
<name>A0A402ASX2_9CHLR</name>
<feature type="transmembrane region" description="Helical" evidence="1">
    <location>
        <begin position="46"/>
        <end position="67"/>
    </location>
</feature>
<feature type="transmembrane region" description="Helical" evidence="1">
    <location>
        <begin position="102"/>
        <end position="122"/>
    </location>
</feature>
<dbReference type="EMBL" id="BIFS01000002">
    <property type="protein sequence ID" value="GCE22197.1"/>
    <property type="molecule type" value="Genomic_DNA"/>
</dbReference>
<evidence type="ECO:0008006" key="4">
    <source>
        <dbReference type="Google" id="ProtNLM"/>
    </source>
</evidence>
<keyword evidence="1" id="KW-0812">Transmembrane</keyword>
<dbReference type="AlphaFoldDB" id="A0A402ASX2"/>
<evidence type="ECO:0000256" key="1">
    <source>
        <dbReference type="SAM" id="Phobius"/>
    </source>
</evidence>
<reference evidence="3" key="1">
    <citation type="submission" date="2018-12" db="EMBL/GenBank/DDBJ databases">
        <title>Tengunoibacter tsumagoiensis gen. nov., sp. nov., Dictyobacter kobayashii sp. nov., D. alpinus sp. nov., and D. joshuensis sp. nov. and description of Dictyobacteraceae fam. nov. within the order Ktedonobacterales isolated from Tengu-no-mugimeshi.</title>
        <authorList>
            <person name="Wang C.M."/>
            <person name="Zheng Y."/>
            <person name="Sakai Y."/>
            <person name="Toyoda A."/>
            <person name="Minakuchi Y."/>
            <person name="Abe K."/>
            <person name="Yokota A."/>
            <person name="Yabe S."/>
        </authorList>
    </citation>
    <scope>NUCLEOTIDE SEQUENCE [LARGE SCALE GENOMIC DNA]</scope>
    <source>
        <strain evidence="3">Uno11</strain>
    </source>
</reference>
<proteinExistence type="predicted"/>
<keyword evidence="3" id="KW-1185">Reference proteome</keyword>
<organism evidence="2 3">
    <name type="scientific">Dictyobacter kobayashii</name>
    <dbReference type="NCBI Taxonomy" id="2014872"/>
    <lineage>
        <taxon>Bacteria</taxon>
        <taxon>Bacillati</taxon>
        <taxon>Chloroflexota</taxon>
        <taxon>Ktedonobacteria</taxon>
        <taxon>Ktedonobacterales</taxon>
        <taxon>Dictyobacteraceae</taxon>
        <taxon>Dictyobacter</taxon>
    </lineage>
</organism>
<comment type="caution">
    <text evidence="2">The sequence shown here is derived from an EMBL/GenBank/DDBJ whole genome shotgun (WGS) entry which is preliminary data.</text>
</comment>
<evidence type="ECO:0000313" key="2">
    <source>
        <dbReference type="EMBL" id="GCE22197.1"/>
    </source>
</evidence>
<sequence>MQSTTGILRRKRPLGIKILAMLLGIEGILACLLAFFTLIVSVTDPVAIFGVIIATAFGLVSLILAWALWELKPWALPVTIAIQIVNVAISVLNFILMLPKNTFSTLFINLLAPAIILCYLLANKRVRVALKR</sequence>
<dbReference type="Proteomes" id="UP000287188">
    <property type="component" value="Unassembled WGS sequence"/>
</dbReference>
<evidence type="ECO:0000313" key="3">
    <source>
        <dbReference type="Proteomes" id="UP000287188"/>
    </source>
</evidence>
<keyword evidence="1" id="KW-0472">Membrane</keyword>
<dbReference type="OrthoDB" id="164992at2"/>
<feature type="transmembrane region" description="Helical" evidence="1">
    <location>
        <begin position="18"/>
        <end position="40"/>
    </location>
</feature>
<protein>
    <recommendedName>
        <fullName evidence="4">DUF2127 domain-containing protein</fullName>
    </recommendedName>
</protein>